<dbReference type="EMBL" id="CP003178">
    <property type="protein sequence ID" value="AEW02392.1"/>
    <property type="molecule type" value="Genomic_DNA"/>
</dbReference>
<sequence>MFLGHRNGVGEHLLLSVITLIASSFGYAIVKGAVFPGFIGSQVFVTCTLIGKNNTPIGNTARLSVL</sequence>
<evidence type="ECO:0000313" key="3">
    <source>
        <dbReference type="Proteomes" id="UP000005438"/>
    </source>
</evidence>
<evidence type="ECO:0000313" key="2">
    <source>
        <dbReference type="EMBL" id="AEW02392.1"/>
    </source>
</evidence>
<reference evidence="2 3" key="1">
    <citation type="submission" date="2011-12" db="EMBL/GenBank/DDBJ databases">
        <title>The complete genome of Niastella koreensis GR20-10.</title>
        <authorList>
            <consortium name="US DOE Joint Genome Institute (JGI-PGF)"/>
            <person name="Lucas S."/>
            <person name="Han J."/>
            <person name="Lapidus A."/>
            <person name="Bruce D."/>
            <person name="Goodwin L."/>
            <person name="Pitluck S."/>
            <person name="Peters L."/>
            <person name="Kyrpides N."/>
            <person name="Mavromatis K."/>
            <person name="Ivanova N."/>
            <person name="Mikhailova N."/>
            <person name="Davenport K."/>
            <person name="Saunders E."/>
            <person name="Detter J.C."/>
            <person name="Tapia R."/>
            <person name="Han C."/>
            <person name="Land M."/>
            <person name="Hauser L."/>
            <person name="Markowitz V."/>
            <person name="Cheng J.-F."/>
            <person name="Hugenholtz P."/>
            <person name="Woyke T."/>
            <person name="Wu D."/>
            <person name="Tindall B."/>
            <person name="Pomrenke H."/>
            <person name="Brambilla E."/>
            <person name="Klenk H.-P."/>
            <person name="Eisen J.A."/>
        </authorList>
    </citation>
    <scope>NUCLEOTIDE SEQUENCE [LARGE SCALE GENOMIC DNA]</scope>
    <source>
        <strain evidence="3">DSM 17620 / KACC 11465 / NBRC 106392 / GR20-10</strain>
    </source>
</reference>
<proteinExistence type="predicted"/>
<protein>
    <submittedName>
        <fullName evidence="2">Uncharacterized protein</fullName>
    </submittedName>
</protein>
<gene>
    <name evidence="2" type="ordered locus">Niako_6167</name>
</gene>
<accession>G8TA20</accession>
<dbReference type="STRING" id="700598.Niako_6167"/>
<feature type="transmembrane region" description="Helical" evidence="1">
    <location>
        <begin position="12"/>
        <end position="30"/>
    </location>
</feature>
<keyword evidence="1" id="KW-0812">Transmembrane</keyword>
<dbReference type="Proteomes" id="UP000005438">
    <property type="component" value="Chromosome"/>
</dbReference>
<organism evidence="2 3">
    <name type="scientific">Niastella koreensis (strain DSM 17620 / KACC 11465 / NBRC 106392 / GR20-10)</name>
    <dbReference type="NCBI Taxonomy" id="700598"/>
    <lineage>
        <taxon>Bacteria</taxon>
        <taxon>Pseudomonadati</taxon>
        <taxon>Bacteroidota</taxon>
        <taxon>Chitinophagia</taxon>
        <taxon>Chitinophagales</taxon>
        <taxon>Chitinophagaceae</taxon>
        <taxon>Niastella</taxon>
    </lineage>
</organism>
<keyword evidence="1" id="KW-1133">Transmembrane helix</keyword>
<name>G8TA20_NIAKG</name>
<dbReference type="AlphaFoldDB" id="G8TA20"/>
<evidence type="ECO:0000256" key="1">
    <source>
        <dbReference type="SAM" id="Phobius"/>
    </source>
</evidence>
<dbReference type="KEGG" id="nko:Niako_6167"/>
<dbReference type="HOGENOM" id="CLU_2826708_0_0_10"/>
<keyword evidence="1" id="KW-0472">Membrane</keyword>